<organism evidence="21 22">
    <name type="scientific">Owenia fusiformis</name>
    <name type="common">Polychaete worm</name>
    <dbReference type="NCBI Taxonomy" id="6347"/>
    <lineage>
        <taxon>Eukaryota</taxon>
        <taxon>Metazoa</taxon>
        <taxon>Spiralia</taxon>
        <taxon>Lophotrochozoa</taxon>
        <taxon>Annelida</taxon>
        <taxon>Polychaeta</taxon>
        <taxon>Sedentaria</taxon>
        <taxon>Canalipalpata</taxon>
        <taxon>Sabellida</taxon>
        <taxon>Oweniida</taxon>
        <taxon>Oweniidae</taxon>
        <taxon>Owenia</taxon>
    </lineage>
</organism>
<dbReference type="GO" id="GO:0006508">
    <property type="term" value="P:proteolysis"/>
    <property type="evidence" value="ECO:0007669"/>
    <property type="project" value="UniProtKB-KW"/>
</dbReference>
<keyword evidence="13" id="KW-0653">Protein transport</keyword>
<keyword evidence="18" id="KW-0175">Coiled coil</keyword>
<feature type="region of interest" description="Disordered" evidence="19">
    <location>
        <begin position="674"/>
        <end position="697"/>
    </location>
</feature>
<evidence type="ECO:0000256" key="7">
    <source>
        <dbReference type="ARBA" id="ARBA00022670"/>
    </source>
</evidence>
<comment type="caution">
    <text evidence="21">The sequence shown here is derived from an EMBL/GenBank/DDBJ whole genome shotgun (WGS) entry which is preliminary data.</text>
</comment>
<accession>A0A8S4N9G9</accession>
<dbReference type="FunFam" id="1.10.10.2360:FF:000001">
    <property type="entry name" value="Nuclear pore complex protein Nup98-Nup96"/>
    <property type="match status" value="1"/>
</dbReference>
<evidence type="ECO:0000256" key="19">
    <source>
        <dbReference type="SAM" id="MobiDB-lite"/>
    </source>
</evidence>
<evidence type="ECO:0000256" key="11">
    <source>
        <dbReference type="ARBA" id="ARBA00022816"/>
    </source>
</evidence>
<dbReference type="GO" id="GO:0006405">
    <property type="term" value="P:RNA export from nucleus"/>
    <property type="evidence" value="ECO:0007669"/>
    <property type="project" value="TreeGrafter"/>
</dbReference>
<dbReference type="GO" id="GO:0017056">
    <property type="term" value="F:structural constituent of nuclear pore"/>
    <property type="evidence" value="ECO:0007669"/>
    <property type="project" value="InterPro"/>
</dbReference>
<keyword evidence="9" id="KW-0378">Hydrolase</keyword>
<evidence type="ECO:0000256" key="16">
    <source>
        <dbReference type="ARBA" id="ARBA00023136"/>
    </source>
</evidence>
<evidence type="ECO:0000256" key="9">
    <source>
        <dbReference type="ARBA" id="ARBA00022801"/>
    </source>
</evidence>
<dbReference type="Proteomes" id="UP000749559">
    <property type="component" value="Unassembled WGS sequence"/>
</dbReference>
<feature type="region of interest" description="Disordered" evidence="19">
    <location>
        <begin position="712"/>
        <end position="738"/>
    </location>
</feature>
<evidence type="ECO:0000256" key="10">
    <source>
        <dbReference type="ARBA" id="ARBA00022813"/>
    </source>
</evidence>
<keyword evidence="6" id="KW-0813">Transport</keyword>
<keyword evidence="8" id="KW-0677">Repeat</keyword>
<dbReference type="Gene3D" id="1.10.10.2360">
    <property type="match status" value="1"/>
</dbReference>
<keyword evidence="10" id="KW-0068">Autocatalytic cleavage</keyword>
<evidence type="ECO:0000313" key="22">
    <source>
        <dbReference type="Proteomes" id="UP000749559"/>
    </source>
</evidence>
<feature type="domain" description="Peptidase S59" evidence="20">
    <location>
        <begin position="812"/>
        <end position="954"/>
    </location>
</feature>
<dbReference type="GO" id="GO:0031965">
    <property type="term" value="C:nuclear membrane"/>
    <property type="evidence" value="ECO:0007669"/>
    <property type="project" value="UniProtKB-SubCell"/>
</dbReference>
<evidence type="ECO:0000259" key="20">
    <source>
        <dbReference type="PROSITE" id="PS51434"/>
    </source>
</evidence>
<dbReference type="GO" id="GO:0006606">
    <property type="term" value="P:protein import into nucleus"/>
    <property type="evidence" value="ECO:0007669"/>
    <property type="project" value="TreeGrafter"/>
</dbReference>
<dbReference type="GO" id="GO:0044614">
    <property type="term" value="C:nuclear pore cytoplasmic filaments"/>
    <property type="evidence" value="ECO:0007669"/>
    <property type="project" value="TreeGrafter"/>
</dbReference>
<name>A0A8S4N9G9_OWEFU</name>
<feature type="compositionally biased region" description="Polar residues" evidence="19">
    <location>
        <begin position="675"/>
        <end position="697"/>
    </location>
</feature>
<dbReference type="InterPro" id="IPR021967">
    <property type="entry name" value="Nup98_C"/>
</dbReference>
<evidence type="ECO:0000313" key="21">
    <source>
        <dbReference type="EMBL" id="CAH1777571.1"/>
    </source>
</evidence>
<dbReference type="GO" id="GO:0000973">
    <property type="term" value="P:post-transcriptional tethering of RNA polymerase II gene DNA at nuclear periphery"/>
    <property type="evidence" value="ECO:0007669"/>
    <property type="project" value="TreeGrafter"/>
</dbReference>
<evidence type="ECO:0000256" key="14">
    <source>
        <dbReference type="ARBA" id="ARBA00023010"/>
    </source>
</evidence>
<reference evidence="21" key="1">
    <citation type="submission" date="2022-03" db="EMBL/GenBank/DDBJ databases">
        <authorList>
            <person name="Martin C."/>
        </authorList>
    </citation>
    <scope>NUCLEOTIDE SEQUENCE</scope>
</reference>
<evidence type="ECO:0000256" key="3">
    <source>
        <dbReference type="ARBA" id="ARBA00004642"/>
    </source>
</evidence>
<dbReference type="GO" id="GO:0008139">
    <property type="term" value="F:nuclear localization sequence binding"/>
    <property type="evidence" value="ECO:0007669"/>
    <property type="project" value="TreeGrafter"/>
</dbReference>
<dbReference type="GO" id="GO:0051028">
    <property type="term" value="P:mRNA transport"/>
    <property type="evidence" value="ECO:0007669"/>
    <property type="project" value="UniProtKB-KW"/>
</dbReference>
<feature type="compositionally biased region" description="Basic and acidic residues" evidence="19">
    <location>
        <begin position="712"/>
        <end position="724"/>
    </location>
</feature>
<dbReference type="SUPFAM" id="SSF82215">
    <property type="entry name" value="C-terminal autoproteolytic domain of nucleoporin nup98"/>
    <property type="match status" value="1"/>
</dbReference>
<feature type="compositionally biased region" description="Acidic residues" evidence="19">
    <location>
        <begin position="789"/>
        <end position="800"/>
    </location>
</feature>
<dbReference type="GO" id="GO:0034398">
    <property type="term" value="P:telomere tethering at nuclear periphery"/>
    <property type="evidence" value="ECO:0007669"/>
    <property type="project" value="TreeGrafter"/>
</dbReference>
<feature type="compositionally biased region" description="Polar residues" evidence="19">
    <location>
        <begin position="611"/>
        <end position="620"/>
    </location>
</feature>
<feature type="region of interest" description="Disordered" evidence="19">
    <location>
        <begin position="781"/>
        <end position="808"/>
    </location>
</feature>
<dbReference type="InterPro" id="IPR037665">
    <property type="entry name" value="Nucleoporin_S59-like"/>
</dbReference>
<evidence type="ECO:0000256" key="1">
    <source>
        <dbReference type="ARBA" id="ARBA00004567"/>
    </source>
</evidence>
<evidence type="ECO:0000256" key="8">
    <source>
        <dbReference type="ARBA" id="ARBA00022737"/>
    </source>
</evidence>
<keyword evidence="15" id="KW-0906">Nuclear pore complex</keyword>
<dbReference type="FunFam" id="3.30.1610.10:FF:000001">
    <property type="entry name" value="Nuclear pore complex protein Nup98-Nup96"/>
    <property type="match status" value="1"/>
</dbReference>
<keyword evidence="14" id="KW-0811">Translocation</keyword>
<evidence type="ECO:0000256" key="4">
    <source>
        <dbReference type="ARBA" id="ARBA00008926"/>
    </source>
</evidence>
<evidence type="ECO:0000256" key="12">
    <source>
        <dbReference type="ARBA" id="ARBA00022825"/>
    </source>
</evidence>
<dbReference type="Pfam" id="PF21240">
    <property type="entry name" value="Nup98_GLEBS"/>
    <property type="match status" value="1"/>
</dbReference>
<protein>
    <recommendedName>
        <fullName evidence="5">Nuclear pore complex protein Nup98-Nup96</fullName>
    </recommendedName>
</protein>
<dbReference type="OrthoDB" id="3797628at2759"/>
<dbReference type="Gene3D" id="1.25.40.690">
    <property type="match status" value="1"/>
</dbReference>
<evidence type="ECO:0000256" key="6">
    <source>
        <dbReference type="ARBA" id="ARBA00022448"/>
    </source>
</evidence>
<evidence type="ECO:0000256" key="17">
    <source>
        <dbReference type="ARBA" id="ARBA00023242"/>
    </source>
</evidence>
<keyword evidence="12" id="KW-0720">Serine protease</keyword>
<sequence>MFGQNKTPFGGGTTSGFGATSTFGSSTPFGGGATTTFGAKTPNAGAFGTPGATSFGASTPAAGGLFGGTSGTTTGGLFGGATQSTGFGQTATSNSGFTFGATANNATSTGGLFAFGATANNGTSTGGLFGSSTGQTGTLGFSTPATSSAFGAKTPGGFGTTTQTGGLFGNTQTTTTGTSLFGNTTQTATGALFGGTATAGFGAAAPAGTTVKFNPVQGSDTMMKGGVSTQITIRHQCITAMKEYETKSLEELRVDDYLANRKGPQAGAAATGGMFGQTQAATGGFNLSQPKPTGFGASFGTSATSTASTGGLFGTTQQSGGLFGAQKTGFGTTTTTSSGGLFGGGFGNPSTSTAAGGLFGATQQAKPGGLFGASTSTQAGTLFGAGTSTQSTGFGATPGFGTAGATTGGFGATGFGTKTGFGTSTATTTGFGQPQQAAAGGFFGKPAATTAAGLTFGATNTFGNTSTAGGGLFGQKQTTGFGTGTAFGTGASTLGTGFGTGLATGTTGGLFGSQQKTALGGGLGTNLGTAGFGNTGFGTGLNTGLTAASQPTQLGSTDAQAAAAAQQTQQQLLALTTTPYGDNPLFRNIAQTGASRAEVLRPTNPVAQKAALSNGSSQYKVSPRPASKIKPKPLHSLANGKASLFDGLEEEDASFGNGTFVIRKSIKTLVIKKNSPGNLSSRSYSNDDTPRSPLNQSQTFSERMAARGEELQANLDDRDNRVSPERTAQSPMEAPTPDVIVGGKAIGQGLQDTPTGNRPHLDNTMNILNAKNNSAIHSTSATSLPEMDSAGEDNLSDEEEVPPHPAGIVLTRPDYYTIPSLQELASMVSDNGDCIVEDFAIGRTGYGSVYFPGYTNVANLNLDEIVHFRRKEVTIYPDDDNKPDEGEGLNKRAEVTLDCIWPNDKSTHKPIKDPSRLSLMNYTNKIEQASAKIGAKFIDYRPSTGSWVFEVKHFSKYGLVDDSDEEGDQIERDPKKLKQLKDAQEKSLIIQKQQIRFQQLQREKQQQMEQQQAQQQQQFVGMDDIDTDSNVAPQLVPASQKQPIREEDDTDMADITQEPFPVEEEYSGEEEEMMEQPVSSASQRLATNLGVNAKNVQVMKASFFGDEEEAYGTALPKAHAKPTNLSQSSFLPQNEASRRQGLFSSALKSQFASPVRASPKPRPYLNTSIAQDDAQSPALSLFSPRIIPPPRSTIQPVKEHPILPSGMPDQAPRKIVGSRIQRSLPDFADSLLYNNQSMVMDAGCFMGRSFRLGWGPSWHMANSGDPVLGEKQDSSRDGPFSILPGTKLTSQSRIGGSLFRVNVERLEVASYLQRNDSAIVGNCQSSLEIQLTHSEISTDETCPLFKPKIGVEALHDYNNLATDALHKLDSHPDQATAKHSKLVWGLCKALWGSLPGEDDEDPIDQRSYAHHMSRREELSRWLAAAAGEQVKQDTQQARFKGSDHLPVVFSHLLARQIPEACALAQESGDHRLALLLAQSMGPEIPRQIIEKQLCNWREIKADEHISEDRLKIYSLLSGHLVWHSTKGTVNVCNETDWKRCLAMHLWYQCSPTAGIADALRQYDEAYQGQTALGDYAAPPLPPYLEDSDAMEIENDKDREIRDTCYHLLKLYSDRSHPLEEILAPTTSTPNQLDYRLSWHLHQVLRSLEYSHVSDYHASSLSANFAAQLESLGLWQWAIFVLLHIKHEKSRASAVKDCLRRHITLSKSEEDLETEEFITQKLHIPMTWIHEAKAQKARSEGRFHDEAWHLLKAGFWNDSHRIILRHIASEAIINENEDYLRQFLDEIARPERSSTVHDWNIGGRVFLDYINLNAALEELKKGQPSAYDIERLQPEVTSLCNRVGNLACHNAHDRLCQSEMAKKTAVLLRTLLTLQGVAVKGTNIVPTKLLAPQVGKLPMPEDYALQELRELTRSYMLELTA</sequence>
<dbReference type="Pfam" id="PF12110">
    <property type="entry name" value="Nup96"/>
    <property type="match status" value="1"/>
</dbReference>
<evidence type="ECO:0000256" key="5">
    <source>
        <dbReference type="ARBA" id="ARBA00013472"/>
    </source>
</evidence>
<dbReference type="PANTHER" id="PTHR23198:SF6">
    <property type="entry name" value="NUCLEAR PORE COMPLEX PROTEIN NUP98-NUP96"/>
    <property type="match status" value="1"/>
</dbReference>
<dbReference type="EMBL" id="CAIIXF020000002">
    <property type="protein sequence ID" value="CAH1777571.1"/>
    <property type="molecule type" value="Genomic_DNA"/>
</dbReference>
<comment type="subcellular location">
    <subcellularLocation>
        <location evidence="2">Nucleus membrane</location>
        <topology evidence="2">Peripheral membrane protein</topology>
        <orientation evidence="2">Nucleoplasmic side</orientation>
    </subcellularLocation>
    <subcellularLocation>
        <location evidence="1">Nucleus</location>
        <location evidence="1">Nuclear pore complex</location>
    </subcellularLocation>
    <subcellularLocation>
        <location evidence="3">Nucleus</location>
        <location evidence="3">Nucleoplasm</location>
    </subcellularLocation>
</comment>
<dbReference type="PANTHER" id="PTHR23198">
    <property type="entry name" value="NUCLEOPORIN"/>
    <property type="match status" value="1"/>
</dbReference>
<dbReference type="InterPro" id="IPR007230">
    <property type="entry name" value="Nup98_auto-Pept-S59_dom"/>
</dbReference>
<dbReference type="Gene3D" id="3.30.1610.10">
    <property type="entry name" value="Peptidase S59, nucleoporin"/>
    <property type="match status" value="1"/>
</dbReference>
<evidence type="ECO:0000256" key="2">
    <source>
        <dbReference type="ARBA" id="ARBA00004620"/>
    </source>
</evidence>
<proteinExistence type="inferred from homology"/>
<dbReference type="Pfam" id="PF04096">
    <property type="entry name" value="Nucleoporin2"/>
    <property type="match status" value="1"/>
</dbReference>
<dbReference type="InterPro" id="IPR036903">
    <property type="entry name" value="Nup98_auto-Pept-S59_dom_sf"/>
</dbReference>
<keyword evidence="16" id="KW-0472">Membrane</keyword>
<feature type="coiled-coil region" evidence="18">
    <location>
        <begin position="990"/>
        <end position="1017"/>
    </location>
</feature>
<keyword evidence="11" id="KW-0509">mRNA transport</keyword>
<dbReference type="GO" id="GO:0008236">
    <property type="term" value="F:serine-type peptidase activity"/>
    <property type="evidence" value="ECO:0007669"/>
    <property type="project" value="UniProtKB-KW"/>
</dbReference>
<evidence type="ECO:0000256" key="15">
    <source>
        <dbReference type="ARBA" id="ARBA00023132"/>
    </source>
</evidence>
<dbReference type="GO" id="GO:0005654">
    <property type="term" value="C:nucleoplasm"/>
    <property type="evidence" value="ECO:0007669"/>
    <property type="project" value="UniProtKB-SubCell"/>
</dbReference>
<keyword evidence="7" id="KW-0645">Protease</keyword>
<comment type="similarity">
    <text evidence="4">Belongs to the nucleoporin GLFG family.</text>
</comment>
<dbReference type="GO" id="GO:0003723">
    <property type="term" value="F:RNA binding"/>
    <property type="evidence" value="ECO:0007669"/>
    <property type="project" value="TreeGrafter"/>
</dbReference>
<feature type="region of interest" description="Disordered" evidence="19">
    <location>
        <begin position="609"/>
        <end position="634"/>
    </location>
</feature>
<evidence type="ECO:0000256" key="13">
    <source>
        <dbReference type="ARBA" id="ARBA00022927"/>
    </source>
</evidence>
<keyword evidence="22" id="KW-1185">Reference proteome</keyword>
<dbReference type="PROSITE" id="PS51434">
    <property type="entry name" value="NUP_C"/>
    <property type="match status" value="1"/>
</dbReference>
<evidence type="ECO:0000256" key="18">
    <source>
        <dbReference type="SAM" id="Coils"/>
    </source>
</evidence>
<gene>
    <name evidence="21" type="ORF">OFUS_LOCUS4596</name>
</gene>
<keyword evidence="17" id="KW-0539">Nucleus</keyword>